<dbReference type="EMBL" id="CP076724">
    <property type="protein sequence ID" value="QWV96040.1"/>
    <property type="molecule type" value="Genomic_DNA"/>
</dbReference>
<dbReference type="Pfam" id="PF07963">
    <property type="entry name" value="N_methyl"/>
    <property type="match status" value="1"/>
</dbReference>
<keyword evidence="1" id="KW-1133">Transmembrane helix</keyword>
<organism evidence="2 3">
    <name type="scientific">Geomonas diazotrophica</name>
    <dbReference type="NCBI Taxonomy" id="2843197"/>
    <lineage>
        <taxon>Bacteria</taxon>
        <taxon>Pseudomonadati</taxon>
        <taxon>Thermodesulfobacteriota</taxon>
        <taxon>Desulfuromonadia</taxon>
        <taxon>Geobacterales</taxon>
        <taxon>Geobacteraceae</taxon>
        <taxon>Geomonas</taxon>
    </lineage>
</organism>
<keyword evidence="3" id="KW-1185">Reference proteome</keyword>
<name>A0ABX8JC87_9BACT</name>
<evidence type="ECO:0000313" key="3">
    <source>
        <dbReference type="Proteomes" id="UP000683493"/>
    </source>
</evidence>
<reference evidence="2 3" key="1">
    <citation type="submission" date="2021-06" db="EMBL/GenBank/DDBJ databases">
        <title>Gemonas diversity in paddy soil.</title>
        <authorList>
            <person name="Liu G."/>
        </authorList>
    </citation>
    <scope>NUCLEOTIDE SEQUENCE [LARGE SCALE GENOMIC DNA]</scope>
    <source>
        <strain evidence="2 3">RG29</strain>
    </source>
</reference>
<accession>A0ABX8JC87</accession>
<proteinExistence type="predicted"/>
<protein>
    <submittedName>
        <fullName evidence="2">Prepilin-type N-terminal cleavage/methylation domain-containing protein</fullName>
    </submittedName>
</protein>
<evidence type="ECO:0000256" key="1">
    <source>
        <dbReference type="SAM" id="Phobius"/>
    </source>
</evidence>
<keyword evidence="1" id="KW-0472">Membrane</keyword>
<gene>
    <name evidence="2" type="ORF">KP005_11665</name>
</gene>
<dbReference type="Proteomes" id="UP000683493">
    <property type="component" value="Chromosome"/>
</dbReference>
<evidence type="ECO:0000313" key="2">
    <source>
        <dbReference type="EMBL" id="QWV96040.1"/>
    </source>
</evidence>
<dbReference type="InterPro" id="IPR012902">
    <property type="entry name" value="N_methyl_site"/>
</dbReference>
<dbReference type="NCBIfam" id="TIGR02532">
    <property type="entry name" value="IV_pilin_GFxxxE"/>
    <property type="match status" value="1"/>
</dbReference>
<feature type="transmembrane region" description="Helical" evidence="1">
    <location>
        <begin position="20"/>
        <end position="42"/>
    </location>
</feature>
<keyword evidence="1" id="KW-0812">Transmembrane</keyword>
<sequence>MTATVKTSPSNDLGFTLVEMLMAMLVLTVGLLGLLQSVNLAYRHNLRDRLNREAVLVAEEQMHGWQKLSFGSISGGGTSTASKLVGGTPWSYTVSKEASPLGGGDTKRLSVSVTWKVRGENLRHEIYALRTRRAGE</sequence>